<dbReference type="CDD" id="cd00112">
    <property type="entry name" value="LDLa"/>
    <property type="match status" value="1"/>
</dbReference>
<evidence type="ECO:0000256" key="8">
    <source>
        <dbReference type="SAM" id="Phobius"/>
    </source>
</evidence>
<feature type="disulfide bond" evidence="7">
    <location>
        <begin position="515"/>
        <end position="530"/>
    </location>
</feature>
<accession>A0A914HL23</accession>
<feature type="transmembrane region" description="Helical" evidence="8">
    <location>
        <begin position="154"/>
        <end position="173"/>
    </location>
</feature>
<protein>
    <submittedName>
        <fullName evidence="10">Battenin</fullName>
    </submittedName>
</protein>
<dbReference type="GO" id="GO:0007040">
    <property type="term" value="P:lysosome organization"/>
    <property type="evidence" value="ECO:0007669"/>
    <property type="project" value="TreeGrafter"/>
</dbReference>
<evidence type="ECO:0000313" key="10">
    <source>
        <dbReference type="WBParaSite" id="Gr19_v10_g2122.t2"/>
    </source>
</evidence>
<dbReference type="GO" id="GO:0016020">
    <property type="term" value="C:membrane"/>
    <property type="evidence" value="ECO:0007669"/>
    <property type="project" value="InterPro"/>
</dbReference>
<evidence type="ECO:0000256" key="1">
    <source>
        <dbReference type="ARBA" id="ARBA00004127"/>
    </source>
</evidence>
<dbReference type="InterPro" id="IPR036055">
    <property type="entry name" value="LDL_receptor-like_sf"/>
</dbReference>
<dbReference type="SMART" id="SM00192">
    <property type="entry name" value="LDLa"/>
    <property type="match status" value="1"/>
</dbReference>
<comment type="subcellular location">
    <subcellularLocation>
        <location evidence="1">Endomembrane system</location>
        <topology evidence="1">Multi-pass membrane protein</topology>
    </subcellularLocation>
</comment>
<dbReference type="Gene3D" id="1.20.1250.20">
    <property type="entry name" value="MFS general substrate transporter like domains"/>
    <property type="match status" value="1"/>
</dbReference>
<dbReference type="PANTHER" id="PTHR10981">
    <property type="entry name" value="BATTENIN"/>
    <property type="match status" value="1"/>
</dbReference>
<dbReference type="PANTHER" id="PTHR10981:SF8">
    <property type="entry name" value="BATTENIN"/>
    <property type="match status" value="1"/>
</dbReference>
<reference evidence="10" key="1">
    <citation type="submission" date="2022-11" db="UniProtKB">
        <authorList>
            <consortium name="WormBaseParasite"/>
        </authorList>
    </citation>
    <scope>IDENTIFICATION</scope>
</reference>
<dbReference type="InterPro" id="IPR003492">
    <property type="entry name" value="Battenin_disease_Cln3"/>
</dbReference>
<feature type="transmembrane region" description="Helical" evidence="8">
    <location>
        <begin position="12"/>
        <end position="31"/>
    </location>
</feature>
<dbReference type="SUPFAM" id="SSF103473">
    <property type="entry name" value="MFS general substrate transporter"/>
    <property type="match status" value="1"/>
</dbReference>
<evidence type="ECO:0000313" key="9">
    <source>
        <dbReference type="Proteomes" id="UP000887572"/>
    </source>
</evidence>
<keyword evidence="3 8" id="KW-0812">Transmembrane</keyword>
<keyword evidence="9" id="KW-1185">Reference proteome</keyword>
<dbReference type="PROSITE" id="PS50068">
    <property type="entry name" value="LDLRA_2"/>
    <property type="match status" value="1"/>
</dbReference>
<feature type="transmembrane region" description="Helical" evidence="8">
    <location>
        <begin position="576"/>
        <end position="597"/>
    </location>
</feature>
<feature type="transmembrane region" description="Helical" evidence="8">
    <location>
        <begin position="73"/>
        <end position="93"/>
    </location>
</feature>
<dbReference type="InterPro" id="IPR002172">
    <property type="entry name" value="LDrepeatLR_classA_rpt"/>
</dbReference>
<name>A0A914HL23_GLORO</name>
<feature type="transmembrane region" description="Helical" evidence="8">
    <location>
        <begin position="296"/>
        <end position="313"/>
    </location>
</feature>
<evidence type="ECO:0000256" key="2">
    <source>
        <dbReference type="ARBA" id="ARBA00007467"/>
    </source>
</evidence>
<dbReference type="Proteomes" id="UP000887572">
    <property type="component" value="Unplaced"/>
</dbReference>
<evidence type="ECO:0000256" key="3">
    <source>
        <dbReference type="ARBA" id="ARBA00022692"/>
    </source>
</evidence>
<dbReference type="GO" id="GO:0005764">
    <property type="term" value="C:lysosome"/>
    <property type="evidence" value="ECO:0007669"/>
    <property type="project" value="TreeGrafter"/>
</dbReference>
<dbReference type="GO" id="GO:0051453">
    <property type="term" value="P:regulation of intracellular pH"/>
    <property type="evidence" value="ECO:0007669"/>
    <property type="project" value="TreeGrafter"/>
</dbReference>
<dbReference type="Gene3D" id="4.10.400.10">
    <property type="entry name" value="Low-density Lipoprotein Receptor"/>
    <property type="match status" value="1"/>
</dbReference>
<evidence type="ECO:0000256" key="5">
    <source>
        <dbReference type="ARBA" id="ARBA00023136"/>
    </source>
</evidence>
<comment type="similarity">
    <text evidence="2">Belongs to the battenin family.</text>
</comment>
<dbReference type="WBParaSite" id="Gr19_v10_g2122.t2">
    <property type="protein sequence ID" value="Gr19_v10_g2122.t2"/>
    <property type="gene ID" value="Gr19_v10_g2122"/>
</dbReference>
<dbReference type="SUPFAM" id="SSF57424">
    <property type="entry name" value="LDL receptor-like module"/>
    <property type="match status" value="1"/>
</dbReference>
<sequence length="722" mass="81240">MEKKSLIRDLIAFWIFGLANNFAYVIMLSAAEDIIKGQTASSYHENSTKNTSVAQICRPVLPKPRCEITSTGAILLADIIPALIIKLFCPFLMDRVPFGFRHFVVCAMQALSSGLGENCLLALSSHYKRNLKFSIFDPQLRHGLPALGVPELNALLSMLIVPILFAFAYWLLLTPSPSVHRMQIRSPSTWIVPVPSEKVDLNEVVAEQVQRSSTTELSFGAKMRLTVPLLRLMLPMCVVYFAEYLINSGLYQLLHFDCVHGFGLNEASQFRWYQTLYQLGVFISRSSVTWLELPTLILYLLAVLQCGNVLIFYCQALFHYIPHIGVVFTIILVEGLFGGASYVNTFTKIHKKAPKEIREFSLSIVASSDSLGVTLAGFVSILLHNHICILQQNESKLMAPYMEFLFDLDHFRYSGFLIVINNKMRITGESCRMFGNLFSFELNGQWTGIACSHYMVRYEPAPLHLRMVSPVFFNLFVRQLLTIMLTVVRFSCPPAHEYLRQCPNHPLCIPAKLFCDSMDNCGMGSDELWCPVPPLQQNPSTVSSTTFDELDQLNSSSKLAQSMYIFFDTVQSLSALWAFVLVVLVVSFLMTLTGITVRKRNRRRRYQDRPTIRNLFGSVMPFSGGSQATAGSAGQLQRSSNDDETMGLLTLGLKNVLQSLPDQHWHNAGYEGIMETEGGQLQGHQNENGATTAEQYLLTINQQEVNSAGQRRVHWLTNEVIL</sequence>
<dbReference type="GO" id="GO:0012505">
    <property type="term" value="C:endomembrane system"/>
    <property type="evidence" value="ECO:0007669"/>
    <property type="project" value="UniProtKB-SubCell"/>
</dbReference>
<keyword evidence="5 8" id="KW-0472">Membrane</keyword>
<dbReference type="InterPro" id="IPR036259">
    <property type="entry name" value="MFS_trans_sf"/>
</dbReference>
<evidence type="ECO:0000256" key="4">
    <source>
        <dbReference type="ARBA" id="ARBA00022989"/>
    </source>
</evidence>
<dbReference type="Pfam" id="PF02487">
    <property type="entry name" value="CLN3"/>
    <property type="match status" value="2"/>
</dbReference>
<evidence type="ECO:0000256" key="7">
    <source>
        <dbReference type="PROSITE-ProRule" id="PRU00124"/>
    </source>
</evidence>
<proteinExistence type="inferred from homology"/>
<organism evidence="9 10">
    <name type="scientific">Globodera rostochiensis</name>
    <name type="common">Golden nematode worm</name>
    <name type="synonym">Heterodera rostochiensis</name>
    <dbReference type="NCBI Taxonomy" id="31243"/>
    <lineage>
        <taxon>Eukaryota</taxon>
        <taxon>Metazoa</taxon>
        <taxon>Ecdysozoa</taxon>
        <taxon>Nematoda</taxon>
        <taxon>Chromadorea</taxon>
        <taxon>Rhabditida</taxon>
        <taxon>Tylenchina</taxon>
        <taxon>Tylenchomorpha</taxon>
        <taxon>Tylenchoidea</taxon>
        <taxon>Heteroderidae</taxon>
        <taxon>Heteroderinae</taxon>
        <taxon>Globodera</taxon>
    </lineage>
</organism>
<dbReference type="AlphaFoldDB" id="A0A914HL23"/>
<evidence type="ECO:0000256" key="6">
    <source>
        <dbReference type="ARBA" id="ARBA00023157"/>
    </source>
</evidence>
<feature type="transmembrane region" description="Helical" evidence="8">
    <location>
        <begin position="229"/>
        <end position="246"/>
    </location>
</feature>
<keyword evidence="4 8" id="KW-1133">Transmembrane helix</keyword>
<feature type="transmembrane region" description="Helical" evidence="8">
    <location>
        <begin position="320"/>
        <end position="340"/>
    </location>
</feature>
<comment type="caution">
    <text evidence="7">Lacks conserved residue(s) required for the propagation of feature annotation.</text>
</comment>
<dbReference type="PRINTS" id="PR01315">
    <property type="entry name" value="BATTENIN"/>
</dbReference>
<keyword evidence="6 7" id="KW-1015">Disulfide bond</keyword>